<dbReference type="Proteomes" id="UP000688137">
    <property type="component" value="Unassembled WGS sequence"/>
</dbReference>
<protein>
    <submittedName>
        <fullName evidence="1">Uncharacterized protein</fullName>
    </submittedName>
</protein>
<organism evidence="1 2">
    <name type="scientific">Paramecium primaurelia</name>
    <dbReference type="NCBI Taxonomy" id="5886"/>
    <lineage>
        <taxon>Eukaryota</taxon>
        <taxon>Sar</taxon>
        <taxon>Alveolata</taxon>
        <taxon>Ciliophora</taxon>
        <taxon>Intramacronucleata</taxon>
        <taxon>Oligohymenophorea</taxon>
        <taxon>Peniculida</taxon>
        <taxon>Parameciidae</taxon>
        <taxon>Paramecium</taxon>
    </lineage>
</organism>
<dbReference type="EMBL" id="CAJJDM010000011">
    <property type="protein sequence ID" value="CAD8050266.1"/>
    <property type="molecule type" value="Genomic_DNA"/>
</dbReference>
<evidence type="ECO:0000313" key="2">
    <source>
        <dbReference type="Proteomes" id="UP000688137"/>
    </source>
</evidence>
<name>A0A8S1KBH5_PARPR</name>
<reference evidence="1" key="1">
    <citation type="submission" date="2021-01" db="EMBL/GenBank/DDBJ databases">
        <authorList>
            <consortium name="Genoscope - CEA"/>
            <person name="William W."/>
        </authorList>
    </citation>
    <scope>NUCLEOTIDE SEQUENCE</scope>
</reference>
<keyword evidence="2" id="KW-1185">Reference proteome</keyword>
<comment type="caution">
    <text evidence="1">The sequence shown here is derived from an EMBL/GenBank/DDBJ whole genome shotgun (WGS) entry which is preliminary data.</text>
</comment>
<proteinExistence type="predicted"/>
<accession>A0A8S1KBH5</accession>
<gene>
    <name evidence="1" type="ORF">PPRIM_AZ9-3.1.T0140404</name>
</gene>
<evidence type="ECO:0000313" key="1">
    <source>
        <dbReference type="EMBL" id="CAD8050266.1"/>
    </source>
</evidence>
<sequence>MSKNYEIENQIRFPPEKALKIRESIDNNQQLSRTIEPKI</sequence>
<dbReference type="AlphaFoldDB" id="A0A8S1KBH5"/>